<protein>
    <submittedName>
        <fullName evidence="3">Uncharacterized protein</fullName>
    </submittedName>
</protein>
<keyword evidence="1" id="KW-0175">Coiled coil</keyword>
<keyword evidence="4" id="KW-1185">Reference proteome</keyword>
<name>A0A0D3F993_9ORYZ</name>
<feature type="compositionally biased region" description="Basic and acidic residues" evidence="2">
    <location>
        <begin position="613"/>
        <end position="622"/>
    </location>
</feature>
<reference evidence="3" key="1">
    <citation type="journal article" date="2009" name="Rice">
        <title>De Novo Next Generation Sequencing of Plant Genomes.</title>
        <authorList>
            <person name="Rounsley S."/>
            <person name="Marri P.R."/>
            <person name="Yu Y."/>
            <person name="He R."/>
            <person name="Sisneros N."/>
            <person name="Goicoechea J.L."/>
            <person name="Lee S.J."/>
            <person name="Angelova A."/>
            <person name="Kudrna D."/>
            <person name="Luo M."/>
            <person name="Affourtit J."/>
            <person name="Desany B."/>
            <person name="Knight J."/>
            <person name="Niazi F."/>
            <person name="Egholm M."/>
            <person name="Wing R.A."/>
        </authorList>
    </citation>
    <scope>NUCLEOTIDE SEQUENCE [LARGE SCALE GENOMIC DNA]</scope>
    <source>
        <strain evidence="3">cv. IRGC 105608</strain>
    </source>
</reference>
<feature type="region of interest" description="Disordered" evidence="2">
    <location>
        <begin position="613"/>
        <end position="650"/>
    </location>
</feature>
<dbReference type="PANTHER" id="PTHR33144">
    <property type="entry name" value="OS10G0409366 PROTEIN-RELATED"/>
    <property type="match status" value="1"/>
</dbReference>
<proteinExistence type="predicted"/>
<feature type="region of interest" description="Disordered" evidence="2">
    <location>
        <begin position="420"/>
        <end position="454"/>
    </location>
</feature>
<dbReference type="PANTHER" id="PTHR33144:SF50">
    <property type="entry name" value="OS03G0714750 PROTEIN"/>
    <property type="match status" value="1"/>
</dbReference>
<evidence type="ECO:0000313" key="4">
    <source>
        <dbReference type="Proteomes" id="UP000026960"/>
    </source>
</evidence>
<dbReference type="Proteomes" id="UP000026960">
    <property type="component" value="Chromosome 2"/>
</dbReference>
<feature type="coiled-coil region" evidence="1">
    <location>
        <begin position="339"/>
        <end position="394"/>
    </location>
</feature>
<accession>A0A0D3F993</accession>
<dbReference type="EnsemblPlants" id="OBART02G28870.1">
    <property type="protein sequence ID" value="OBART02G28870.1"/>
    <property type="gene ID" value="OBART02G28870"/>
</dbReference>
<dbReference type="HOGENOM" id="CLU_421732_0_0_1"/>
<feature type="compositionally biased region" description="Polar residues" evidence="2">
    <location>
        <begin position="637"/>
        <end position="650"/>
    </location>
</feature>
<dbReference type="PaxDb" id="65489-OBART02G28870.1"/>
<reference evidence="3" key="2">
    <citation type="submission" date="2015-03" db="UniProtKB">
        <authorList>
            <consortium name="EnsemblPlants"/>
        </authorList>
    </citation>
    <scope>IDENTIFICATION</scope>
</reference>
<dbReference type="AlphaFoldDB" id="A0A0D3F993"/>
<dbReference type="eggNOG" id="ENOG502R603">
    <property type="taxonomic scope" value="Eukaryota"/>
</dbReference>
<organism evidence="3">
    <name type="scientific">Oryza barthii</name>
    <dbReference type="NCBI Taxonomy" id="65489"/>
    <lineage>
        <taxon>Eukaryota</taxon>
        <taxon>Viridiplantae</taxon>
        <taxon>Streptophyta</taxon>
        <taxon>Embryophyta</taxon>
        <taxon>Tracheophyta</taxon>
        <taxon>Spermatophyta</taxon>
        <taxon>Magnoliopsida</taxon>
        <taxon>Liliopsida</taxon>
        <taxon>Poales</taxon>
        <taxon>Poaceae</taxon>
        <taxon>BOP clade</taxon>
        <taxon>Oryzoideae</taxon>
        <taxon>Oryzeae</taxon>
        <taxon>Oryzinae</taxon>
        <taxon>Oryza</taxon>
    </lineage>
</organism>
<evidence type="ECO:0000256" key="2">
    <source>
        <dbReference type="SAM" id="MobiDB-lite"/>
    </source>
</evidence>
<evidence type="ECO:0000313" key="3">
    <source>
        <dbReference type="EnsemblPlants" id="OBART02G28870.1"/>
    </source>
</evidence>
<evidence type="ECO:0000256" key="1">
    <source>
        <dbReference type="SAM" id="Coils"/>
    </source>
</evidence>
<dbReference type="Gramene" id="OBART02G28870.1">
    <property type="protein sequence ID" value="OBART02G28870.1"/>
    <property type="gene ID" value="OBART02G28870"/>
</dbReference>
<sequence length="650" mass="73320">MSTGRISDAIRCEGTVRFRDSWDPCLPLPWFRALFVAAAKFRLEVEIWMVILIEFTMDKDWMKTSRSSAEYNIGVDKFIEFALSNSENLITNQQSCNLPYDANGYTYEHNFQTEDDIISNGGSDEGDDYEDYCSSEDYDETEPGDNLPPYADLEHEGQVHGKYVSLAAKNWRKVPEASKTKVWTSVQQKWKDFKAVLKRMYFNSELSWRQNVLNGCQERIPIKQWAWLVRYWKTEAARSVRNKATRSLQLNGTHTTGSRGFAVVLDQTLCNCKFYSIVISLQELKENRKVGRAELYENPTHIGEEARDDDLYSEMFPRKKTGKNSGMGLLAGGVASRHLAEAIAQLEETKQENKELRSMVDTLAANQTLMMARNERLEKQYEELKSMLLASQGHAPINRSQVSNSPAKNQLEELDPMNCINQAPSLSSRNKKTLLQSQPSSKVTSLPQQKQKFRSPHLELYKQSEAGLDTKAILKSGMEVGLISPKSGKMVALGTIQKTDKNAISVDGQALKDCVDILVNTVFNQHTIIPRAYGMISKLGSAQARCIPWPRDNLMHPSGQALHSKVSTIARHNSANQGNSVALTEVFKHNSIDNALQSVVGHKREVHDLTPKKNIGREDTHSRAKKIGKARPDSPYANFTNSQLLTTSRF</sequence>
<feature type="compositionally biased region" description="Polar residues" evidence="2">
    <location>
        <begin position="420"/>
        <end position="450"/>
    </location>
</feature>